<keyword evidence="1" id="KW-0812">Transmembrane</keyword>
<protein>
    <submittedName>
        <fullName evidence="2">Dicarboxylate transport</fullName>
    </submittedName>
</protein>
<evidence type="ECO:0000313" key="2">
    <source>
        <dbReference type="EMBL" id="TVZ71835.1"/>
    </source>
</evidence>
<keyword evidence="1" id="KW-0472">Membrane</keyword>
<dbReference type="InterPro" id="IPR021730">
    <property type="entry name" value="YdbH"/>
</dbReference>
<name>A0A542BPX3_SERFO</name>
<dbReference type="NCBIfam" id="NF007971">
    <property type="entry name" value="PRK10695.1"/>
    <property type="match status" value="1"/>
</dbReference>
<proteinExistence type="predicted"/>
<dbReference type="OrthoDB" id="5596796at2"/>
<keyword evidence="1" id="KW-1133">Transmembrane helix</keyword>
<reference evidence="2" key="2">
    <citation type="submission" date="2019-08" db="EMBL/GenBank/DDBJ databases">
        <title>Investigation of anaerobic lignin degradation for improved lignocellulosic biofuels.</title>
        <authorList>
            <person name="Deangelis K.PhD."/>
        </authorList>
    </citation>
    <scope>NUCLEOTIDE SEQUENCE [LARGE SCALE GENOMIC DNA]</scope>
    <source>
        <strain evidence="2">128R</strain>
    </source>
</reference>
<reference evidence="2" key="1">
    <citation type="submission" date="2019-06" db="EMBL/GenBank/DDBJ databases">
        <authorList>
            <person name="Deangelis K."/>
            <person name="Huntemann M."/>
            <person name="Clum A."/>
            <person name="Pillay M."/>
            <person name="Palaniappan K."/>
            <person name="Varghese N."/>
            <person name="Mikhailova N."/>
            <person name="Stamatis D."/>
            <person name="Reddy T."/>
            <person name="Daum C."/>
            <person name="Shapiro N."/>
            <person name="Ivanova N."/>
            <person name="Kyrpides N."/>
            <person name="Woyke T."/>
        </authorList>
    </citation>
    <scope>NUCLEOTIDE SEQUENCE [LARGE SCALE GENOMIC DNA]</scope>
    <source>
        <strain evidence="2">128R</strain>
    </source>
</reference>
<dbReference type="Pfam" id="PF11739">
    <property type="entry name" value="YdbH-like"/>
    <property type="match status" value="1"/>
</dbReference>
<comment type="caution">
    <text evidence="2">The sequence shown here is derived from an EMBL/GenBank/DDBJ whole genome shotgun (WGS) entry which is preliminary data.</text>
</comment>
<sequence>MTKKLKVSIGVVVGVILLVMTLWQTLPRWLPHALAPWLPQGSQLVLQGPLRWQQGALRLERVSFRAQACLLANVNNLSLSYQHGRWRLDSERVNVDTACLSQLPTADAKGAPLALDRLQNQLPPLDVNITLFTLMPWQDYAGKLQLSSSAKGQQLHYQGANLSVEAVLDEHQQLALNRLSFTPPNSTAPVQLTGKITIPLDLDSLPTQGALQGEVQTAYLEKKVLLDLRWQQQQGVLTLTEKGAEHPLATLPWQVTSQQIRIEKGEWRWPYGEQPLSGGLSVALHDWNQGFDETQISARLNVITAGHNGKGNAVLTLGPGRVGLINSDLGFQLTGQVNLADFSASASIPGIISGTLLNPTLVLQPGALLRAWGNPAPDMKLEEARLPLAGVKVTAEGITGRLQAIISASDNYWGRFKLHLDGQAQTFWPDSGNWQWRYWGNGQLPPLQAIWDVAGSGRWQDSSITLERLSTGFDQLKYGMVTVATPRLTLSEPIVWQSDVSRPQFTGSVQLAANKTSFSDGGYLPPAVLDLHLNGKGPESFQWQGALHAEQIGPITLRGRWDGERLRGEGWWPKQSLTVFQPLLSPELNIKLRQGEFYAQSAFSAARVQGFEAGGHWVVRNGGMWLKDGELSGLDFVLPYRLKNHLWQLGAKRPVMLRIKSLTNLFEMQNITADLQGNYPYSEAHPLTLSNVGVDILNGHISLSALRMPQHDAAVLKLDKIDLSALFTALNPKQFAMSGRVDGELPLYLNHPQWLVRDGWIANAGVLTLRLDKDMADAIASNNLATGAAIDWLRYMEINRSKAHVDLDNLGELTLKARIDGVNPLINAKREVILNYSHQENVFQLWRSLRFGDNLQEWLEQALSKPGEQQ</sequence>
<evidence type="ECO:0000256" key="1">
    <source>
        <dbReference type="SAM" id="Phobius"/>
    </source>
</evidence>
<organism evidence="2">
    <name type="scientific">Serratia fonticola</name>
    <dbReference type="NCBI Taxonomy" id="47917"/>
    <lineage>
        <taxon>Bacteria</taxon>
        <taxon>Pseudomonadati</taxon>
        <taxon>Pseudomonadota</taxon>
        <taxon>Gammaproteobacteria</taxon>
        <taxon>Enterobacterales</taxon>
        <taxon>Yersiniaceae</taxon>
        <taxon>Serratia</taxon>
    </lineage>
</organism>
<feature type="transmembrane region" description="Helical" evidence="1">
    <location>
        <begin position="7"/>
        <end position="26"/>
    </location>
</feature>
<dbReference type="AlphaFoldDB" id="A0A542BPX3"/>
<dbReference type="EMBL" id="VISQ01000001">
    <property type="protein sequence ID" value="TVZ71835.1"/>
    <property type="molecule type" value="Genomic_DNA"/>
</dbReference>
<accession>A0A542BPX3</accession>
<gene>
    <name evidence="2" type="ORF">FHU10_4489</name>
</gene>